<name>A0AAV4NUG3_CAEEX</name>
<evidence type="ECO:0000313" key="1">
    <source>
        <dbReference type="EMBL" id="GIX88525.1"/>
    </source>
</evidence>
<evidence type="ECO:0000313" key="2">
    <source>
        <dbReference type="Proteomes" id="UP001054945"/>
    </source>
</evidence>
<reference evidence="1 2" key="1">
    <citation type="submission" date="2021-06" db="EMBL/GenBank/DDBJ databases">
        <title>Caerostris extrusa draft genome.</title>
        <authorList>
            <person name="Kono N."/>
            <person name="Arakawa K."/>
        </authorList>
    </citation>
    <scope>NUCLEOTIDE SEQUENCE [LARGE SCALE GENOMIC DNA]</scope>
</reference>
<sequence length="80" mass="9012">MRNCPNLLGKYREETKCLSAFAVVASTTLAMPATFPDDVSNALGTMKLKSKTKGLSCKEYWNLRWTTTENNQRTNYARSS</sequence>
<protein>
    <submittedName>
        <fullName evidence="1">Uncharacterized protein</fullName>
    </submittedName>
</protein>
<dbReference type="Proteomes" id="UP001054945">
    <property type="component" value="Unassembled WGS sequence"/>
</dbReference>
<accession>A0AAV4NUG3</accession>
<organism evidence="1 2">
    <name type="scientific">Caerostris extrusa</name>
    <name type="common">Bark spider</name>
    <name type="synonym">Caerostris bankana</name>
    <dbReference type="NCBI Taxonomy" id="172846"/>
    <lineage>
        <taxon>Eukaryota</taxon>
        <taxon>Metazoa</taxon>
        <taxon>Ecdysozoa</taxon>
        <taxon>Arthropoda</taxon>
        <taxon>Chelicerata</taxon>
        <taxon>Arachnida</taxon>
        <taxon>Araneae</taxon>
        <taxon>Araneomorphae</taxon>
        <taxon>Entelegynae</taxon>
        <taxon>Araneoidea</taxon>
        <taxon>Araneidae</taxon>
        <taxon>Caerostris</taxon>
    </lineage>
</organism>
<proteinExistence type="predicted"/>
<dbReference type="EMBL" id="BPLR01021330">
    <property type="protein sequence ID" value="GIX88525.1"/>
    <property type="molecule type" value="Genomic_DNA"/>
</dbReference>
<comment type="caution">
    <text evidence="1">The sequence shown here is derived from an EMBL/GenBank/DDBJ whole genome shotgun (WGS) entry which is preliminary data.</text>
</comment>
<dbReference type="AlphaFoldDB" id="A0AAV4NUG3"/>
<keyword evidence="2" id="KW-1185">Reference proteome</keyword>
<gene>
    <name evidence="1" type="ORF">CEXT_794531</name>
</gene>